<sequence length="168" mass="18632">MQAFGLTEVSNWHRVCSKHFDEEHFISSGGRMILLSDAVPLASKNATSTTSLNSPLSQTLEHNNGTFMEDSPVNAKRKLFDSISPLAKKNSKSSNSTRFGDLSINDLSSPNRARRHFLLVQSTISGLRSKTKNLMEKNRRLQTKVQSLKSIISDLQSNCYISDSAADN</sequence>
<dbReference type="OrthoDB" id="6780995at2759"/>
<name>A0A6G0VRK2_APHCR</name>
<evidence type="ECO:0008006" key="5">
    <source>
        <dbReference type="Google" id="ProtNLM"/>
    </source>
</evidence>
<feature type="compositionally biased region" description="Polar residues" evidence="2">
    <location>
        <begin position="46"/>
        <end position="66"/>
    </location>
</feature>
<reference evidence="3 4" key="1">
    <citation type="submission" date="2019-08" db="EMBL/GenBank/DDBJ databases">
        <title>Whole genome of Aphis craccivora.</title>
        <authorList>
            <person name="Voronova N.V."/>
            <person name="Shulinski R.S."/>
            <person name="Bandarenka Y.V."/>
            <person name="Zhorov D.G."/>
            <person name="Warner D."/>
        </authorList>
    </citation>
    <scope>NUCLEOTIDE SEQUENCE [LARGE SCALE GENOMIC DNA]</scope>
    <source>
        <strain evidence="3">180601</strain>
        <tissue evidence="3">Whole Body</tissue>
    </source>
</reference>
<dbReference type="Proteomes" id="UP000478052">
    <property type="component" value="Unassembled WGS sequence"/>
</dbReference>
<evidence type="ECO:0000256" key="1">
    <source>
        <dbReference type="SAM" id="Coils"/>
    </source>
</evidence>
<keyword evidence="1" id="KW-0175">Coiled coil</keyword>
<dbReference type="SUPFAM" id="SSF57716">
    <property type="entry name" value="Glucocorticoid receptor-like (DNA-binding domain)"/>
    <property type="match status" value="1"/>
</dbReference>
<dbReference type="AlphaFoldDB" id="A0A6G0VRK2"/>
<evidence type="ECO:0000313" key="3">
    <source>
        <dbReference type="EMBL" id="KAF0705186.1"/>
    </source>
</evidence>
<keyword evidence="4" id="KW-1185">Reference proteome</keyword>
<dbReference type="EMBL" id="VUJU01013320">
    <property type="protein sequence ID" value="KAF0705186.1"/>
    <property type="molecule type" value="Genomic_DNA"/>
</dbReference>
<accession>A0A6G0VRK2</accession>
<comment type="caution">
    <text evidence="3">The sequence shown here is derived from an EMBL/GenBank/DDBJ whole genome shotgun (WGS) entry which is preliminary data.</text>
</comment>
<evidence type="ECO:0000313" key="4">
    <source>
        <dbReference type="Proteomes" id="UP000478052"/>
    </source>
</evidence>
<protein>
    <recommendedName>
        <fullName evidence="5">THAP-type domain-containing protein</fullName>
    </recommendedName>
</protein>
<feature type="region of interest" description="Disordered" evidence="2">
    <location>
        <begin position="46"/>
        <end position="71"/>
    </location>
</feature>
<evidence type="ECO:0000256" key="2">
    <source>
        <dbReference type="SAM" id="MobiDB-lite"/>
    </source>
</evidence>
<proteinExistence type="predicted"/>
<feature type="coiled-coil region" evidence="1">
    <location>
        <begin position="124"/>
        <end position="158"/>
    </location>
</feature>
<gene>
    <name evidence="3" type="ORF">FWK35_00035919</name>
</gene>
<organism evidence="3 4">
    <name type="scientific">Aphis craccivora</name>
    <name type="common">Cowpea aphid</name>
    <dbReference type="NCBI Taxonomy" id="307492"/>
    <lineage>
        <taxon>Eukaryota</taxon>
        <taxon>Metazoa</taxon>
        <taxon>Ecdysozoa</taxon>
        <taxon>Arthropoda</taxon>
        <taxon>Hexapoda</taxon>
        <taxon>Insecta</taxon>
        <taxon>Pterygota</taxon>
        <taxon>Neoptera</taxon>
        <taxon>Paraneoptera</taxon>
        <taxon>Hemiptera</taxon>
        <taxon>Sternorrhyncha</taxon>
        <taxon>Aphidomorpha</taxon>
        <taxon>Aphidoidea</taxon>
        <taxon>Aphididae</taxon>
        <taxon>Aphidini</taxon>
        <taxon>Aphis</taxon>
        <taxon>Aphis</taxon>
    </lineage>
</organism>